<feature type="signal peptide" evidence="4">
    <location>
        <begin position="1"/>
        <end position="23"/>
    </location>
</feature>
<dbReference type="PROSITE" id="PS51257">
    <property type="entry name" value="PROKAR_LIPOPROTEIN"/>
    <property type="match status" value="1"/>
</dbReference>
<dbReference type="Pfam" id="PF00150">
    <property type="entry name" value="Cellulase"/>
    <property type="match status" value="1"/>
</dbReference>
<dbReference type="PANTHER" id="PTHR34142:SF1">
    <property type="entry name" value="GLYCOSIDE HYDROLASE FAMILY 5 DOMAIN-CONTAINING PROTEIN"/>
    <property type="match status" value="1"/>
</dbReference>
<name>A0ABX1MZ24_9RHOO</name>
<dbReference type="Proteomes" id="UP000601990">
    <property type="component" value="Unassembled WGS sequence"/>
</dbReference>
<dbReference type="Gene3D" id="3.20.20.80">
    <property type="entry name" value="Glycosidases"/>
    <property type="match status" value="1"/>
</dbReference>
<evidence type="ECO:0000256" key="2">
    <source>
        <dbReference type="ARBA" id="ARBA00023295"/>
    </source>
</evidence>
<evidence type="ECO:0000313" key="7">
    <source>
        <dbReference type="Proteomes" id="UP000601990"/>
    </source>
</evidence>
<sequence length="338" mass="36580">MSMRWLRRAAIAGSLLAASASWAGCVDGSPLTGVNMAGAEFNSKRLPGTMYKDYVYPTAQDLGYFASKGATVIRLPFRWERAQLNLMGALDAAQMNAITKVVAAAAPLGLCVILDAHNYGTYHGKAIGSADVPKAAFHDFWTKMAQRFPDASQVAFGLMNEPKAMPIPQWAEVARGTVAALREAGADNLLLVGGGRWSGVHEWFKEFSGISNAQAFVDLSDPLGRTLIEVHQYANPGYSGTTTDCLAPSHFDRMFASISDWARANGHKLFLGEFGTPGTPECLATLDHLLTLVSNRDVWRGWAVWAAGRWWGSYPLSIHPKDGVDAPQMSVVSPYLGK</sequence>
<comment type="caution">
    <text evidence="6">The sequence shown here is derived from an EMBL/GenBank/DDBJ whole genome shotgun (WGS) entry which is preliminary data.</text>
</comment>
<protein>
    <submittedName>
        <fullName evidence="6">Cellulase family glycosylhydrolase</fullName>
    </submittedName>
</protein>
<organism evidence="6 7">
    <name type="scientific">Aromatoleum buckelii</name>
    <dbReference type="NCBI Taxonomy" id="200254"/>
    <lineage>
        <taxon>Bacteria</taxon>
        <taxon>Pseudomonadati</taxon>
        <taxon>Pseudomonadota</taxon>
        <taxon>Betaproteobacteria</taxon>
        <taxon>Rhodocyclales</taxon>
        <taxon>Rhodocyclaceae</taxon>
        <taxon>Aromatoleum</taxon>
    </lineage>
</organism>
<evidence type="ECO:0000259" key="5">
    <source>
        <dbReference type="Pfam" id="PF00150"/>
    </source>
</evidence>
<accession>A0ABX1MZ24</accession>
<gene>
    <name evidence="6" type="ORF">GO608_07955</name>
</gene>
<keyword evidence="2 3" id="KW-0326">Glycosidase</keyword>
<comment type="similarity">
    <text evidence="3">Belongs to the glycosyl hydrolase 5 (cellulase A) family.</text>
</comment>
<keyword evidence="7" id="KW-1185">Reference proteome</keyword>
<dbReference type="InterPro" id="IPR017853">
    <property type="entry name" value="GH"/>
</dbReference>
<evidence type="ECO:0000256" key="1">
    <source>
        <dbReference type="ARBA" id="ARBA00022801"/>
    </source>
</evidence>
<dbReference type="EMBL" id="WTVH01000012">
    <property type="protein sequence ID" value="NMF93259.1"/>
    <property type="molecule type" value="Genomic_DNA"/>
</dbReference>
<feature type="chain" id="PRO_5046678782" evidence="4">
    <location>
        <begin position="24"/>
        <end position="338"/>
    </location>
</feature>
<keyword evidence="1 3" id="KW-0378">Hydrolase</keyword>
<dbReference type="InterPro" id="IPR001547">
    <property type="entry name" value="Glyco_hydro_5"/>
</dbReference>
<dbReference type="SUPFAM" id="SSF51445">
    <property type="entry name" value="(Trans)glycosidases"/>
    <property type="match status" value="1"/>
</dbReference>
<proteinExistence type="inferred from homology"/>
<feature type="domain" description="Glycoside hydrolase family 5" evidence="5">
    <location>
        <begin position="34"/>
        <end position="307"/>
    </location>
</feature>
<evidence type="ECO:0000313" key="6">
    <source>
        <dbReference type="EMBL" id="NMF93259.1"/>
    </source>
</evidence>
<reference evidence="6" key="1">
    <citation type="submission" date="2019-12" db="EMBL/GenBank/DDBJ databases">
        <title>Comparative genomics gives insights into the taxonomy of the Azoarcus-Aromatoleum group and reveals separate origins of nif in the plant-associated Azoarcus and non-plant-associated Aromatoleum sub-groups.</title>
        <authorList>
            <person name="Lafos M."/>
            <person name="Maluk M."/>
            <person name="Batista M."/>
            <person name="Junghare M."/>
            <person name="Carmona M."/>
            <person name="Faoro H."/>
            <person name="Cruz L.M."/>
            <person name="Battistoni F."/>
            <person name="De Souza E."/>
            <person name="Pedrosa F."/>
            <person name="Chen W.-M."/>
            <person name="Poole P.S."/>
            <person name="Dixon R.A."/>
            <person name="James E.K."/>
        </authorList>
    </citation>
    <scope>NUCLEOTIDE SEQUENCE</scope>
    <source>
        <strain evidence="6">U120</strain>
    </source>
</reference>
<dbReference type="PANTHER" id="PTHR34142">
    <property type="entry name" value="ENDO-BETA-1,4-GLUCANASE A"/>
    <property type="match status" value="1"/>
</dbReference>
<keyword evidence="4" id="KW-0732">Signal</keyword>
<evidence type="ECO:0000256" key="4">
    <source>
        <dbReference type="SAM" id="SignalP"/>
    </source>
</evidence>
<evidence type="ECO:0000256" key="3">
    <source>
        <dbReference type="RuleBase" id="RU361153"/>
    </source>
</evidence>